<dbReference type="PANTHER" id="PTHR40027">
    <property type="entry name" value="CELL DIVISION PROTEIN DIVIC"/>
    <property type="match status" value="1"/>
</dbReference>
<keyword evidence="2" id="KW-0131">Cell cycle</keyword>
<evidence type="ECO:0000313" key="2">
    <source>
        <dbReference type="EMBL" id="SFG77548.1"/>
    </source>
</evidence>
<dbReference type="InterPro" id="IPR007060">
    <property type="entry name" value="FtsL/DivIC"/>
</dbReference>
<feature type="transmembrane region" description="Helical" evidence="1">
    <location>
        <begin position="34"/>
        <end position="57"/>
    </location>
</feature>
<gene>
    <name evidence="2" type="ORF">SAMN02982927_02738</name>
</gene>
<keyword evidence="1" id="KW-0812">Transmembrane</keyword>
<organism evidence="2 3">
    <name type="scientific">Sporolactobacillus nakayamae</name>
    <dbReference type="NCBI Taxonomy" id="269670"/>
    <lineage>
        <taxon>Bacteria</taxon>
        <taxon>Bacillati</taxon>
        <taxon>Bacillota</taxon>
        <taxon>Bacilli</taxon>
        <taxon>Bacillales</taxon>
        <taxon>Sporolactobacillaceae</taxon>
        <taxon>Sporolactobacillus</taxon>
    </lineage>
</organism>
<dbReference type="STRING" id="269670.SAMN02982927_02738"/>
<accession>A0A1I2UKG3</accession>
<name>A0A1I2UKG3_9BACL</name>
<dbReference type="OrthoDB" id="2991180at2"/>
<dbReference type="InterPro" id="IPR039076">
    <property type="entry name" value="DivIC"/>
</dbReference>
<protein>
    <submittedName>
        <fullName evidence="2">Cell division protein DivIC</fullName>
    </submittedName>
</protein>
<keyword evidence="3" id="KW-1185">Reference proteome</keyword>
<keyword evidence="1" id="KW-1133">Transmembrane helix</keyword>
<keyword evidence="2" id="KW-0132">Cell division</keyword>
<proteinExistence type="predicted"/>
<dbReference type="Proteomes" id="UP000198752">
    <property type="component" value="Unassembled WGS sequence"/>
</dbReference>
<keyword evidence="1" id="KW-0472">Membrane</keyword>
<dbReference type="AlphaFoldDB" id="A0A1I2UKG3"/>
<dbReference type="GO" id="GO:0051301">
    <property type="term" value="P:cell division"/>
    <property type="evidence" value="ECO:0007669"/>
    <property type="project" value="UniProtKB-KW"/>
</dbReference>
<dbReference type="PANTHER" id="PTHR40027:SF1">
    <property type="entry name" value="CELL DIVISION PROTEIN DIVIC"/>
    <property type="match status" value="1"/>
</dbReference>
<dbReference type="EMBL" id="FOOY01000021">
    <property type="protein sequence ID" value="SFG77548.1"/>
    <property type="molecule type" value="Genomic_DNA"/>
</dbReference>
<evidence type="ECO:0000256" key="1">
    <source>
        <dbReference type="SAM" id="Phobius"/>
    </source>
</evidence>
<reference evidence="3" key="1">
    <citation type="submission" date="2016-10" db="EMBL/GenBank/DDBJ databases">
        <authorList>
            <person name="Varghese N."/>
            <person name="Submissions S."/>
        </authorList>
    </citation>
    <scope>NUCLEOTIDE SEQUENCE [LARGE SCALE GENOMIC DNA]</scope>
    <source>
        <strain evidence="3">ATCC 700379</strain>
    </source>
</reference>
<evidence type="ECO:0000313" key="3">
    <source>
        <dbReference type="Proteomes" id="UP000198752"/>
    </source>
</evidence>
<dbReference type="Pfam" id="PF04977">
    <property type="entry name" value="DivIC"/>
    <property type="match status" value="1"/>
</dbReference>
<dbReference type="RefSeq" id="WP_093673892.1">
    <property type="nucleotide sequence ID" value="NZ_FOOY01000021.1"/>
</dbReference>
<sequence>MGSAGAERVTRLQTNYLQSHEMNEKRKRKRRKGLIRRLVAFFTVFALVCTFMISSLISQSHQLNRVLQTKAGLAKQLDQSKLQAGQLKKRIKLLHDKKYIGEIARRDYLLSNKGEIIFSKPNHDKD</sequence>